<dbReference type="RefSeq" id="WP_321549294.1">
    <property type="nucleotide sequence ID" value="NZ_JAXIVS010000011.1"/>
</dbReference>
<evidence type="ECO:0000313" key="2">
    <source>
        <dbReference type="Proteomes" id="UP001291309"/>
    </source>
</evidence>
<accession>A0ABU5HER5</accession>
<name>A0ABU5HER5_9BACT</name>
<reference evidence="1 2" key="1">
    <citation type="submission" date="2023-12" db="EMBL/GenBank/DDBJ databases">
        <title>the genome sequence of Hyalangium sp. s54d21.</title>
        <authorList>
            <person name="Zhang X."/>
        </authorList>
    </citation>
    <scope>NUCLEOTIDE SEQUENCE [LARGE SCALE GENOMIC DNA]</scope>
    <source>
        <strain evidence="2">s54d21</strain>
    </source>
</reference>
<protein>
    <submittedName>
        <fullName evidence="1">Uncharacterized protein</fullName>
    </submittedName>
</protein>
<keyword evidence="2" id="KW-1185">Reference proteome</keyword>
<gene>
    <name evidence="1" type="ORF">SYV04_29540</name>
</gene>
<comment type="caution">
    <text evidence="1">The sequence shown here is derived from an EMBL/GenBank/DDBJ whole genome shotgun (WGS) entry which is preliminary data.</text>
</comment>
<sequence length="49" mass="5237">MNQELRVKATAILDTAVTRQLRPPPICLACGRLQALPASSAYLVTASAR</sequence>
<dbReference type="EMBL" id="JAXIVS010000011">
    <property type="protein sequence ID" value="MDY7230575.1"/>
    <property type="molecule type" value="Genomic_DNA"/>
</dbReference>
<proteinExistence type="predicted"/>
<evidence type="ECO:0000313" key="1">
    <source>
        <dbReference type="EMBL" id="MDY7230575.1"/>
    </source>
</evidence>
<dbReference type="Proteomes" id="UP001291309">
    <property type="component" value="Unassembled WGS sequence"/>
</dbReference>
<organism evidence="1 2">
    <name type="scientific">Hyalangium rubrum</name>
    <dbReference type="NCBI Taxonomy" id="3103134"/>
    <lineage>
        <taxon>Bacteria</taxon>
        <taxon>Pseudomonadati</taxon>
        <taxon>Myxococcota</taxon>
        <taxon>Myxococcia</taxon>
        <taxon>Myxococcales</taxon>
        <taxon>Cystobacterineae</taxon>
        <taxon>Archangiaceae</taxon>
        <taxon>Hyalangium</taxon>
    </lineage>
</organism>